<name>A0AAV2MYQ0_9HYME</name>
<organism evidence="1 2">
    <name type="scientific">Lasius platythorax</name>
    <dbReference type="NCBI Taxonomy" id="488582"/>
    <lineage>
        <taxon>Eukaryota</taxon>
        <taxon>Metazoa</taxon>
        <taxon>Ecdysozoa</taxon>
        <taxon>Arthropoda</taxon>
        <taxon>Hexapoda</taxon>
        <taxon>Insecta</taxon>
        <taxon>Pterygota</taxon>
        <taxon>Neoptera</taxon>
        <taxon>Endopterygota</taxon>
        <taxon>Hymenoptera</taxon>
        <taxon>Apocrita</taxon>
        <taxon>Aculeata</taxon>
        <taxon>Formicoidea</taxon>
        <taxon>Formicidae</taxon>
        <taxon>Formicinae</taxon>
        <taxon>Lasius</taxon>
        <taxon>Lasius</taxon>
    </lineage>
</organism>
<dbReference type="Proteomes" id="UP001497644">
    <property type="component" value="Unassembled WGS sequence"/>
</dbReference>
<dbReference type="AlphaFoldDB" id="A0AAV2MYQ0"/>
<evidence type="ECO:0000313" key="1">
    <source>
        <dbReference type="EMBL" id="CAL1672423.1"/>
    </source>
</evidence>
<dbReference type="PANTHER" id="PTHR35617:SF3">
    <property type="entry name" value="CORE-BINDING (CB) DOMAIN-CONTAINING PROTEIN"/>
    <property type="match status" value="1"/>
</dbReference>
<dbReference type="EMBL" id="CAXIPU020000562">
    <property type="protein sequence ID" value="CAL1672423.1"/>
    <property type="molecule type" value="Genomic_DNA"/>
</dbReference>
<sequence>MVVRLMCVKEIFNNKPTKPKYEEIYDLEPVLQELEKLFPLESLSLTELTNKLIISLALVTAHRKQTLSLIKVSNIRKTKKGYEIKILDKMKVTRPGAYQLLLVIPKLETKPALCVANTLERYLLVTNELRSDCDNLLLTTRSPYKKATKTPLVDGYEPS</sequence>
<accession>A0AAV2MYQ0</accession>
<gene>
    <name evidence="1" type="ORF">LPLAT_LOCUS7089</name>
</gene>
<dbReference type="PANTHER" id="PTHR35617">
    <property type="entry name" value="PHAGE_INTEGRASE DOMAIN-CONTAINING PROTEIN"/>
    <property type="match status" value="1"/>
</dbReference>
<keyword evidence="2" id="KW-1185">Reference proteome</keyword>
<evidence type="ECO:0000313" key="2">
    <source>
        <dbReference type="Proteomes" id="UP001497644"/>
    </source>
</evidence>
<proteinExistence type="predicted"/>
<comment type="caution">
    <text evidence="1">The sequence shown here is derived from an EMBL/GenBank/DDBJ whole genome shotgun (WGS) entry which is preliminary data.</text>
</comment>
<protein>
    <submittedName>
        <fullName evidence="1">Uncharacterized protein</fullName>
    </submittedName>
</protein>
<reference evidence="1" key="1">
    <citation type="submission" date="2024-04" db="EMBL/GenBank/DDBJ databases">
        <authorList>
            <consortium name="Molecular Ecology Group"/>
        </authorList>
    </citation>
    <scope>NUCLEOTIDE SEQUENCE</scope>
</reference>